<dbReference type="InterPro" id="IPR009012">
    <property type="entry name" value="GrpE_head"/>
</dbReference>
<gene>
    <name evidence="10 15" type="primary">grpE</name>
    <name evidence="15" type="ORF">ENQ87_11050</name>
</gene>
<dbReference type="GO" id="GO:0000774">
    <property type="term" value="F:adenyl-nucleotide exchange factor activity"/>
    <property type="evidence" value="ECO:0007669"/>
    <property type="project" value="InterPro"/>
</dbReference>
<evidence type="ECO:0000256" key="10">
    <source>
        <dbReference type="HAMAP-Rule" id="MF_01151"/>
    </source>
</evidence>
<dbReference type="Pfam" id="PF01025">
    <property type="entry name" value="GrpE"/>
    <property type="match status" value="1"/>
</dbReference>
<proteinExistence type="inferred from homology"/>
<dbReference type="GO" id="GO:0051087">
    <property type="term" value="F:protein-folding chaperone binding"/>
    <property type="evidence" value="ECO:0007669"/>
    <property type="project" value="InterPro"/>
</dbReference>
<dbReference type="PANTHER" id="PTHR21237:SF23">
    <property type="entry name" value="GRPE PROTEIN HOMOLOG, MITOCHONDRIAL"/>
    <property type="match status" value="1"/>
</dbReference>
<feature type="compositionally biased region" description="Basic residues" evidence="14">
    <location>
        <begin position="1"/>
        <end position="12"/>
    </location>
</feature>
<evidence type="ECO:0000256" key="7">
    <source>
        <dbReference type="ARBA" id="ARBA00053401"/>
    </source>
</evidence>
<dbReference type="SUPFAM" id="SSF51064">
    <property type="entry name" value="Head domain of nucleotide exchange factor GrpE"/>
    <property type="match status" value="1"/>
</dbReference>
<keyword evidence="5 10" id="KW-0346">Stress response</keyword>
<sequence>MDKKKHGSHGGAHHSEEPAAEAAAPVSEGAPAAEADRVRELEEALAAKEAEAAANWDKFVRERADLENYRKRAQREKEELLKYGNESLIMEILPVVDNMERALDHANEENDSAVIEGVRMTLGMLQATLKKFGVTAVEADKGTPFDPAVHQAMCQVDNADVPANSVVEIFQKGYLLNERLIRPAMVSVSK</sequence>
<dbReference type="GO" id="GO:0006457">
    <property type="term" value="P:protein folding"/>
    <property type="evidence" value="ECO:0007669"/>
    <property type="project" value="InterPro"/>
</dbReference>
<dbReference type="InterPro" id="IPR000740">
    <property type="entry name" value="GrpE"/>
</dbReference>
<evidence type="ECO:0000313" key="15">
    <source>
        <dbReference type="EMBL" id="HEN42886.1"/>
    </source>
</evidence>
<dbReference type="NCBIfam" id="NF010738">
    <property type="entry name" value="PRK14140.1"/>
    <property type="match status" value="1"/>
</dbReference>
<dbReference type="FunFam" id="2.30.22.10:FF:000001">
    <property type="entry name" value="Protein GrpE"/>
    <property type="match status" value="1"/>
</dbReference>
<name>A0A831U0B5_GEOME</name>
<evidence type="ECO:0000256" key="3">
    <source>
        <dbReference type="ARBA" id="ARBA00011738"/>
    </source>
</evidence>
<feature type="coiled-coil region" evidence="13">
    <location>
        <begin position="59"/>
        <end position="116"/>
    </location>
</feature>
<evidence type="ECO:0000256" key="8">
    <source>
        <dbReference type="ARBA" id="ARBA00072274"/>
    </source>
</evidence>
<evidence type="ECO:0000256" key="13">
    <source>
        <dbReference type="SAM" id="Coils"/>
    </source>
</evidence>
<reference evidence="15" key="1">
    <citation type="journal article" date="2020" name="mSystems">
        <title>Genome- and Community-Level Interaction Insights into Carbon Utilization and Element Cycling Functions of Hydrothermarchaeota in Hydrothermal Sediment.</title>
        <authorList>
            <person name="Zhou Z."/>
            <person name="Liu Y."/>
            <person name="Xu W."/>
            <person name="Pan J."/>
            <person name="Luo Z.H."/>
            <person name="Li M."/>
        </authorList>
    </citation>
    <scope>NUCLEOTIDE SEQUENCE [LARGE SCALE GENOMIC DNA]</scope>
    <source>
        <strain evidence="15">SpSt-349</strain>
    </source>
</reference>
<keyword evidence="4 10" id="KW-0963">Cytoplasm</keyword>
<dbReference type="InterPro" id="IPR013805">
    <property type="entry name" value="GrpE_CC"/>
</dbReference>
<evidence type="ECO:0000256" key="2">
    <source>
        <dbReference type="ARBA" id="ARBA00009054"/>
    </source>
</evidence>
<dbReference type="PROSITE" id="PS01071">
    <property type="entry name" value="GRPE"/>
    <property type="match status" value="1"/>
</dbReference>
<comment type="caution">
    <text evidence="15">The sequence shown here is derived from an EMBL/GenBank/DDBJ whole genome shotgun (WGS) entry which is preliminary data.</text>
</comment>
<comment type="subcellular location">
    <subcellularLocation>
        <location evidence="1 10">Cytoplasm</location>
    </subcellularLocation>
</comment>
<evidence type="ECO:0000256" key="6">
    <source>
        <dbReference type="ARBA" id="ARBA00023186"/>
    </source>
</evidence>
<keyword evidence="6 10" id="KW-0143">Chaperone</keyword>
<dbReference type="EMBL" id="DSOV01000047">
    <property type="protein sequence ID" value="HEN42886.1"/>
    <property type="molecule type" value="Genomic_DNA"/>
</dbReference>
<dbReference type="SUPFAM" id="SSF58014">
    <property type="entry name" value="Coiled-coil domain of nucleotide exchange factor GrpE"/>
    <property type="match status" value="1"/>
</dbReference>
<evidence type="ECO:0000256" key="9">
    <source>
        <dbReference type="ARBA" id="ARBA00076414"/>
    </source>
</evidence>
<dbReference type="PANTHER" id="PTHR21237">
    <property type="entry name" value="GRPE PROTEIN"/>
    <property type="match status" value="1"/>
</dbReference>
<evidence type="ECO:0000256" key="1">
    <source>
        <dbReference type="ARBA" id="ARBA00004496"/>
    </source>
</evidence>
<dbReference type="Gene3D" id="2.30.22.10">
    <property type="entry name" value="Head domain of nucleotide exchange factor GrpE"/>
    <property type="match status" value="1"/>
</dbReference>
<dbReference type="AlphaFoldDB" id="A0A831U0B5"/>
<protein>
    <recommendedName>
        <fullName evidence="8 10">Protein GrpE</fullName>
    </recommendedName>
    <alternativeName>
        <fullName evidence="9 10">HSP-70 cofactor</fullName>
    </alternativeName>
</protein>
<comment type="subunit">
    <text evidence="3 10">Homodimer.</text>
</comment>
<comment type="similarity">
    <text evidence="2 10 12">Belongs to the GrpE family.</text>
</comment>
<dbReference type="GO" id="GO:0005829">
    <property type="term" value="C:cytosol"/>
    <property type="evidence" value="ECO:0007669"/>
    <property type="project" value="TreeGrafter"/>
</dbReference>
<dbReference type="HAMAP" id="MF_01151">
    <property type="entry name" value="GrpE"/>
    <property type="match status" value="1"/>
</dbReference>
<dbReference type="NCBIfam" id="NF010748">
    <property type="entry name" value="PRK14150.1"/>
    <property type="match status" value="1"/>
</dbReference>
<evidence type="ECO:0000256" key="12">
    <source>
        <dbReference type="RuleBase" id="RU004478"/>
    </source>
</evidence>
<keyword evidence="13" id="KW-0175">Coiled coil</keyword>
<evidence type="ECO:0000256" key="14">
    <source>
        <dbReference type="SAM" id="MobiDB-lite"/>
    </source>
</evidence>
<evidence type="ECO:0000256" key="11">
    <source>
        <dbReference type="RuleBase" id="RU000639"/>
    </source>
</evidence>
<organism evidence="15">
    <name type="scientific">Geobacter metallireducens</name>
    <dbReference type="NCBI Taxonomy" id="28232"/>
    <lineage>
        <taxon>Bacteria</taxon>
        <taxon>Pseudomonadati</taxon>
        <taxon>Thermodesulfobacteriota</taxon>
        <taxon>Desulfuromonadia</taxon>
        <taxon>Geobacterales</taxon>
        <taxon>Geobacteraceae</taxon>
        <taxon>Geobacter</taxon>
    </lineage>
</organism>
<dbReference type="PRINTS" id="PR00773">
    <property type="entry name" value="GRPEPROTEIN"/>
</dbReference>
<feature type="compositionally biased region" description="Low complexity" evidence="14">
    <location>
        <begin position="20"/>
        <end position="33"/>
    </location>
</feature>
<evidence type="ECO:0000256" key="5">
    <source>
        <dbReference type="ARBA" id="ARBA00023016"/>
    </source>
</evidence>
<dbReference type="GO" id="GO:0051082">
    <property type="term" value="F:unfolded protein binding"/>
    <property type="evidence" value="ECO:0007669"/>
    <property type="project" value="TreeGrafter"/>
</dbReference>
<dbReference type="CDD" id="cd00446">
    <property type="entry name" value="GrpE"/>
    <property type="match status" value="1"/>
</dbReference>
<evidence type="ECO:0000256" key="4">
    <source>
        <dbReference type="ARBA" id="ARBA00022490"/>
    </source>
</evidence>
<dbReference type="NCBIfam" id="NF010755">
    <property type="entry name" value="PRK14158.1"/>
    <property type="match status" value="1"/>
</dbReference>
<feature type="region of interest" description="Disordered" evidence="14">
    <location>
        <begin position="1"/>
        <end position="38"/>
    </location>
</feature>
<dbReference type="GO" id="GO:0042803">
    <property type="term" value="F:protein homodimerization activity"/>
    <property type="evidence" value="ECO:0007669"/>
    <property type="project" value="InterPro"/>
</dbReference>
<dbReference type="Gene3D" id="3.90.20.20">
    <property type="match status" value="1"/>
</dbReference>
<accession>A0A831U0B5</accession>
<comment type="function">
    <text evidence="7 10 11">Participates actively in the response to hyperosmotic and heat shock by preventing the aggregation of stress-denatured proteins, in association with DnaK and GrpE. It is the nucleotide exchange factor for DnaK and may function as a thermosensor. Unfolded proteins bind initially to DnaJ; upon interaction with the DnaJ-bound protein, DnaK hydrolyzes its bound ATP, resulting in the formation of a stable complex. GrpE releases ADP from DnaK; ATP binding to DnaK triggers the release of the substrate protein, thus completing the reaction cycle. Several rounds of ATP-dependent interactions between DnaJ, DnaK and GrpE are required for fully efficient folding.</text>
</comment>